<keyword evidence="3" id="KW-0342">GTP-binding</keyword>
<feature type="region of interest" description="Disordered" evidence="4">
    <location>
        <begin position="146"/>
        <end position="165"/>
    </location>
</feature>
<reference evidence="7" key="3">
    <citation type="submission" date="2025-09" db="UniProtKB">
        <authorList>
            <consortium name="Ensembl"/>
        </authorList>
    </citation>
    <scope>IDENTIFICATION</scope>
</reference>
<gene>
    <name evidence="7" type="primary">LOC115410355</name>
</gene>
<dbReference type="PROSITE" id="PS51720">
    <property type="entry name" value="G_AIG1"/>
    <property type="match status" value="1"/>
</dbReference>
<evidence type="ECO:0000256" key="5">
    <source>
        <dbReference type="SAM" id="Phobius"/>
    </source>
</evidence>
<reference evidence="7" key="2">
    <citation type="submission" date="2025-08" db="UniProtKB">
        <authorList>
            <consortium name="Ensembl"/>
        </authorList>
    </citation>
    <scope>IDENTIFICATION</scope>
</reference>
<dbReference type="RefSeq" id="XP_029977832.1">
    <property type="nucleotide sequence ID" value="XM_030121972.1"/>
</dbReference>
<dbReference type="Proteomes" id="UP000472271">
    <property type="component" value="Chromosome 19"/>
</dbReference>
<organism evidence="7 8">
    <name type="scientific">Sphaeramia orbicularis</name>
    <name type="common">orbiculate cardinalfish</name>
    <dbReference type="NCBI Taxonomy" id="375764"/>
    <lineage>
        <taxon>Eukaryota</taxon>
        <taxon>Metazoa</taxon>
        <taxon>Chordata</taxon>
        <taxon>Craniata</taxon>
        <taxon>Vertebrata</taxon>
        <taxon>Euteleostomi</taxon>
        <taxon>Actinopterygii</taxon>
        <taxon>Neopterygii</taxon>
        <taxon>Teleostei</taxon>
        <taxon>Neoteleostei</taxon>
        <taxon>Acanthomorphata</taxon>
        <taxon>Gobiaria</taxon>
        <taxon>Kurtiformes</taxon>
        <taxon>Apogonoidei</taxon>
        <taxon>Apogonidae</taxon>
        <taxon>Apogoninae</taxon>
        <taxon>Sphaeramia</taxon>
    </lineage>
</organism>
<dbReference type="PANTHER" id="PTHR10903">
    <property type="entry name" value="GTPASE, IMAP FAMILY MEMBER-RELATED"/>
    <property type="match status" value="1"/>
</dbReference>
<dbReference type="Gene3D" id="3.40.50.300">
    <property type="entry name" value="P-loop containing nucleotide triphosphate hydrolases"/>
    <property type="match status" value="1"/>
</dbReference>
<comment type="similarity">
    <text evidence="1">Belongs to the TRAFAC class TrmE-Era-EngA-EngB-Septin-like GTPase superfamily. AIG1/Toc34/Toc159-like paraseptin GTPase family. IAN subfamily.</text>
</comment>
<evidence type="ECO:0000256" key="4">
    <source>
        <dbReference type="SAM" id="MobiDB-lite"/>
    </source>
</evidence>
<evidence type="ECO:0000256" key="2">
    <source>
        <dbReference type="ARBA" id="ARBA00022741"/>
    </source>
</evidence>
<accession>A0A673C290</accession>
<dbReference type="AlphaFoldDB" id="A0A673C290"/>
<feature type="transmembrane region" description="Helical" evidence="5">
    <location>
        <begin position="48"/>
        <end position="66"/>
    </location>
</feature>
<name>A0A673C290_9TELE</name>
<dbReference type="InterPro" id="IPR027417">
    <property type="entry name" value="P-loop_NTPase"/>
</dbReference>
<dbReference type="Ensembl" id="ENSSORT00005048240.1">
    <property type="protein sequence ID" value="ENSSORP00005047067.1"/>
    <property type="gene ID" value="ENSSORG00005021548.1"/>
</dbReference>
<evidence type="ECO:0000313" key="7">
    <source>
        <dbReference type="Ensembl" id="ENSSORP00005047067.1"/>
    </source>
</evidence>
<evidence type="ECO:0000256" key="3">
    <source>
        <dbReference type="ARBA" id="ARBA00023134"/>
    </source>
</evidence>
<dbReference type="SUPFAM" id="SSF52540">
    <property type="entry name" value="P-loop containing nucleoside triphosphate hydrolases"/>
    <property type="match status" value="1"/>
</dbReference>
<dbReference type="GO" id="GO:0005525">
    <property type="term" value="F:GTP binding"/>
    <property type="evidence" value="ECO:0007669"/>
    <property type="project" value="UniProtKB-KW"/>
</dbReference>
<dbReference type="Pfam" id="PF04548">
    <property type="entry name" value="AIG1"/>
    <property type="match status" value="1"/>
</dbReference>
<feature type="compositionally biased region" description="Polar residues" evidence="4">
    <location>
        <begin position="146"/>
        <end position="158"/>
    </location>
</feature>
<feature type="domain" description="AIG1-type G" evidence="6">
    <location>
        <begin position="129"/>
        <end position="331"/>
    </location>
</feature>
<keyword evidence="5" id="KW-0472">Membrane</keyword>
<reference evidence="7" key="1">
    <citation type="submission" date="2019-06" db="EMBL/GenBank/DDBJ databases">
        <authorList>
            <consortium name="Wellcome Sanger Institute Data Sharing"/>
        </authorList>
    </citation>
    <scope>NUCLEOTIDE SEQUENCE [LARGE SCALE GENOMIC DNA]</scope>
</reference>
<keyword evidence="5" id="KW-1133">Transmembrane helix</keyword>
<evidence type="ECO:0000313" key="8">
    <source>
        <dbReference type="Proteomes" id="UP000472271"/>
    </source>
</evidence>
<dbReference type="PANTHER" id="PTHR10903:SF170">
    <property type="entry name" value="GTPASE IMAP FAMILY MEMBER 7"/>
    <property type="match status" value="1"/>
</dbReference>
<evidence type="ECO:0000259" key="6">
    <source>
        <dbReference type="PROSITE" id="PS51720"/>
    </source>
</evidence>
<keyword evidence="2" id="KW-0547">Nucleotide-binding</keyword>
<dbReference type="InterPro" id="IPR006703">
    <property type="entry name" value="G_AIG1"/>
</dbReference>
<evidence type="ECO:0000256" key="1">
    <source>
        <dbReference type="ARBA" id="ARBA00008535"/>
    </source>
</evidence>
<dbReference type="GeneID" id="115410355"/>
<dbReference type="OrthoDB" id="8892667at2759"/>
<dbReference type="InParanoid" id="A0A673C290"/>
<keyword evidence="8" id="KW-1185">Reference proteome</keyword>
<dbReference type="InterPro" id="IPR045058">
    <property type="entry name" value="GIMA/IAN/Toc"/>
</dbReference>
<keyword evidence="5" id="KW-0812">Transmembrane</keyword>
<proteinExistence type="inferred from homology"/>
<feature type="transmembrane region" description="Helical" evidence="5">
    <location>
        <begin position="16"/>
        <end position="36"/>
    </location>
</feature>
<sequence length="352" mass="39290">MDCKCEAEADGAGAGWMGSSSNLQMGGYAVVGYLLYRFSQTLPALIRWPIRIFCSITGLSALWGWVGRLVRTITGIGRVIKWLTGMWRWIQVFTSKFRWFFDFITGSSRHRDKVLHSSLLSVLSGRSVSTDLRLIVLGSADGGQTSVLDTNGTSTRPPTGSLKESTKRRIIVDDNGHVTVIDTPDLLGLWTSNEERAREALRSLQLASPGPHAFLLVIQVPGVNRTVHLEARRALQTTLDLFGEAASEYIIPVLTHTDHVDQTVEQLLDQNNGALRTVLSVCSQRAELVDVQPHCPPLEEQRAMGRKLMEHVMELKEQKGHFIHELQRRENQVREELLEDMSCALAKKLGPN</sequence>
<protein>
    <submittedName>
        <fullName evidence="7">GTPase IMAP family member 4-like</fullName>
    </submittedName>
</protein>